<evidence type="ECO:0000256" key="7">
    <source>
        <dbReference type="ARBA" id="ARBA00023136"/>
    </source>
</evidence>
<evidence type="ECO:0000256" key="1">
    <source>
        <dbReference type="ARBA" id="ARBA00004651"/>
    </source>
</evidence>
<evidence type="ECO:0000256" key="2">
    <source>
        <dbReference type="ARBA" id="ARBA00022475"/>
    </source>
</evidence>
<evidence type="ECO:0000313" key="10">
    <source>
        <dbReference type="EMBL" id="TPG34247.1"/>
    </source>
</evidence>
<sequence>MATVLESRPDATPSAPEPSAPSGPPVRRRWLTVSICVVLAVACAVATSFNIYGNPIRFKDEGVYLAQAWAIPNMHALANYTYWYDHPPLGWMQMATWATLTDGWDRWSSNSTMAGREFMVVIRVATTLLIFALGRRLGMRRTWSVIAALIFVFSPLAMYYGRLTLLDNVAMPWILASFVLAWSPRRAWGASVGSALCFAVAVITKETLVLIAPALLLALWSNYRRSSNRSFVWISFGLVLAMSTALYPLYAVIKSELTPGVGHVSLWGAIEWQLSARKGSGSIFDPHSDARVLVDSWLSLDSWLPLCGLVAAALLIADRRFRPITVAVAIQAAMLLRQGYLPSMFVVSMLPLLALSIAGLCDRLWPSTTARLPLRTAKHGARERLSGASVRLRKVGAVTGAVLVAAFWFTAVSKASDGWINTLKYQWTVDADAPQRQVIAWIRDNVPHDSVVVAEGEMWLDLHNAGFAGRNNVWVYKVDSDPAVTEQLGRWQSIDYLALSRVTLISESKKTMPMVFDAIEHSQRVAEFGQGDNAVQIMKVNR</sequence>
<dbReference type="EMBL" id="RCZG01000004">
    <property type="protein sequence ID" value="TPG34247.1"/>
    <property type="molecule type" value="Genomic_DNA"/>
</dbReference>
<feature type="compositionally biased region" description="Pro residues" evidence="8">
    <location>
        <begin position="15"/>
        <end position="24"/>
    </location>
</feature>
<feature type="transmembrane region" description="Helical" evidence="9">
    <location>
        <begin position="118"/>
        <end position="135"/>
    </location>
</feature>
<name>A0A502EA45_9MYCO</name>
<evidence type="ECO:0000256" key="8">
    <source>
        <dbReference type="SAM" id="MobiDB-lite"/>
    </source>
</evidence>
<keyword evidence="11" id="KW-1185">Reference proteome</keyword>
<dbReference type="InterPro" id="IPR050297">
    <property type="entry name" value="LipidA_mod_glycosyltrf_83"/>
</dbReference>
<gene>
    <name evidence="10" type="ORF">EAH80_11690</name>
</gene>
<evidence type="ECO:0000256" key="3">
    <source>
        <dbReference type="ARBA" id="ARBA00022676"/>
    </source>
</evidence>
<keyword evidence="4 10" id="KW-0808">Transferase</keyword>
<keyword evidence="6 9" id="KW-1133">Transmembrane helix</keyword>
<dbReference type="AlphaFoldDB" id="A0A502EA45"/>
<comment type="caution">
    <text evidence="10">The sequence shown here is derived from an EMBL/GenBank/DDBJ whole genome shotgun (WGS) entry which is preliminary data.</text>
</comment>
<dbReference type="PANTHER" id="PTHR33908:SF11">
    <property type="entry name" value="MEMBRANE PROTEIN"/>
    <property type="match status" value="1"/>
</dbReference>
<feature type="transmembrane region" description="Helical" evidence="9">
    <location>
        <begin position="64"/>
        <end position="84"/>
    </location>
</feature>
<comment type="subcellular location">
    <subcellularLocation>
        <location evidence="1">Cell membrane</location>
        <topology evidence="1">Multi-pass membrane protein</topology>
    </subcellularLocation>
</comment>
<dbReference type="GO" id="GO:0009103">
    <property type="term" value="P:lipopolysaccharide biosynthetic process"/>
    <property type="evidence" value="ECO:0007669"/>
    <property type="project" value="UniProtKB-ARBA"/>
</dbReference>
<feature type="transmembrane region" description="Helical" evidence="9">
    <location>
        <begin position="297"/>
        <end position="317"/>
    </location>
</feature>
<keyword evidence="3" id="KW-0328">Glycosyltransferase</keyword>
<evidence type="ECO:0000256" key="4">
    <source>
        <dbReference type="ARBA" id="ARBA00022679"/>
    </source>
</evidence>
<evidence type="ECO:0000256" key="9">
    <source>
        <dbReference type="SAM" id="Phobius"/>
    </source>
</evidence>
<feature type="transmembrane region" description="Helical" evidence="9">
    <location>
        <begin position="192"/>
        <end position="219"/>
    </location>
</feature>
<accession>A0A502EA45</accession>
<keyword evidence="5 9" id="KW-0812">Transmembrane</keyword>
<feature type="transmembrane region" description="Helical" evidence="9">
    <location>
        <begin position="231"/>
        <end position="253"/>
    </location>
</feature>
<keyword evidence="7 9" id="KW-0472">Membrane</keyword>
<feature type="region of interest" description="Disordered" evidence="8">
    <location>
        <begin position="1"/>
        <end position="25"/>
    </location>
</feature>
<organism evidence="10 11">
    <name type="scientific">Mycolicibacterium hodleri</name>
    <dbReference type="NCBI Taxonomy" id="49897"/>
    <lineage>
        <taxon>Bacteria</taxon>
        <taxon>Bacillati</taxon>
        <taxon>Actinomycetota</taxon>
        <taxon>Actinomycetes</taxon>
        <taxon>Mycobacteriales</taxon>
        <taxon>Mycobacteriaceae</taxon>
        <taxon>Mycolicibacterium</taxon>
    </lineage>
</organism>
<keyword evidence="2" id="KW-1003">Cell membrane</keyword>
<feature type="transmembrane region" description="Helical" evidence="9">
    <location>
        <begin position="346"/>
        <end position="365"/>
    </location>
</feature>
<feature type="transmembrane region" description="Helical" evidence="9">
    <location>
        <begin position="30"/>
        <end position="52"/>
    </location>
</feature>
<dbReference type="GO" id="GO:0005886">
    <property type="term" value="C:plasma membrane"/>
    <property type="evidence" value="ECO:0007669"/>
    <property type="project" value="UniProtKB-SubCell"/>
</dbReference>
<dbReference type="Proteomes" id="UP000320095">
    <property type="component" value="Unassembled WGS sequence"/>
</dbReference>
<feature type="transmembrane region" description="Helical" evidence="9">
    <location>
        <begin position="392"/>
        <end position="411"/>
    </location>
</feature>
<feature type="transmembrane region" description="Helical" evidence="9">
    <location>
        <begin position="142"/>
        <end position="161"/>
    </location>
</feature>
<dbReference type="GO" id="GO:0016763">
    <property type="term" value="F:pentosyltransferase activity"/>
    <property type="evidence" value="ECO:0007669"/>
    <property type="project" value="TreeGrafter"/>
</dbReference>
<dbReference type="PANTHER" id="PTHR33908">
    <property type="entry name" value="MANNOSYLTRANSFERASE YKCB-RELATED"/>
    <property type="match status" value="1"/>
</dbReference>
<evidence type="ECO:0000256" key="6">
    <source>
        <dbReference type="ARBA" id="ARBA00022989"/>
    </source>
</evidence>
<evidence type="ECO:0000313" key="11">
    <source>
        <dbReference type="Proteomes" id="UP000320095"/>
    </source>
</evidence>
<evidence type="ECO:0000256" key="5">
    <source>
        <dbReference type="ARBA" id="ARBA00022692"/>
    </source>
</evidence>
<protein>
    <submittedName>
        <fullName evidence="10">Phospholipid carrier-dependent glycosyltransferase</fullName>
    </submittedName>
</protein>
<reference evidence="10 11" key="1">
    <citation type="journal article" date="2019" name="Environ. Microbiol.">
        <title>Species interactions and distinct microbial communities in high Arctic permafrost affected cryosols are associated with the CH4 and CO2 gas fluxes.</title>
        <authorList>
            <person name="Altshuler I."/>
            <person name="Hamel J."/>
            <person name="Turney S."/>
            <person name="Magnuson E."/>
            <person name="Levesque R."/>
            <person name="Greer C."/>
            <person name="Whyte L.G."/>
        </authorList>
    </citation>
    <scope>NUCLEOTIDE SEQUENCE [LARGE SCALE GENOMIC DNA]</scope>
    <source>
        <strain evidence="10 11">S5.20</strain>
    </source>
</reference>
<proteinExistence type="predicted"/>